<feature type="domain" description="Beta/gamma crystallin 'Greek key'" evidence="3">
    <location>
        <begin position="415"/>
        <end position="454"/>
    </location>
</feature>
<organism evidence="4 5">
    <name type="scientific">Fodinibius salsisoli</name>
    <dbReference type="NCBI Taxonomy" id="2820877"/>
    <lineage>
        <taxon>Bacteria</taxon>
        <taxon>Pseudomonadati</taxon>
        <taxon>Balneolota</taxon>
        <taxon>Balneolia</taxon>
        <taxon>Balneolales</taxon>
        <taxon>Balneolaceae</taxon>
        <taxon>Fodinibius</taxon>
    </lineage>
</organism>
<dbReference type="SUPFAM" id="SSF49695">
    <property type="entry name" value="gamma-Crystallin-like"/>
    <property type="match status" value="1"/>
</dbReference>
<sequence length="455" mass="50248">MQSDSHPTKAKKPDKARCADLGFANYGECVSAWAQEKLVSDFVTHPKNLNVVYFVPNDNPEVENYKQRLSELLIYFQDYVKSEVDRNGFGEKTFGLPIDTVNHQVDIITIQGQHDQATYDYGSGSDILDEVNAYRDAHPEEFSSQHNLILLPQRTDGGSQPFYGWGRHCFAVDNANIKVEEIEITESNLIGGMLHELGHGLNLPHNGEKSSQEGTLGTALMGSGNYTWGREPTFITEAHAAILNRNQIFQSTPVPDIYESANTTMSPQINYDAASNSLEVEGTYTSDKAVSDVLFYLDPKTSDSDGDYNSATWRQNANGSSFSATLSFDEIPAHGDYPYALRIKLLMENGSVSSHGYAFEFENGEFQLNPVGVYQHSSYNGWGVELEVGSYTTSELEALGGVNNDISSIRVPLGQTVTLYSEDNFTGDSYEVGPGSIWFLSGFNDKTSSIIVSEQ</sequence>
<evidence type="ECO:0000256" key="2">
    <source>
        <dbReference type="ARBA" id="ARBA00022737"/>
    </source>
</evidence>
<dbReference type="EMBL" id="JAGGJA010000009">
    <property type="protein sequence ID" value="MCW9707990.1"/>
    <property type="molecule type" value="Genomic_DNA"/>
</dbReference>
<comment type="caution">
    <text evidence="4">The sequence shown here is derived from an EMBL/GenBank/DDBJ whole genome shotgun (WGS) entry which is preliminary data.</text>
</comment>
<keyword evidence="5" id="KW-1185">Reference proteome</keyword>
<dbReference type="RefSeq" id="WP_265766776.1">
    <property type="nucleotide sequence ID" value="NZ_JAGGJA010000009.1"/>
</dbReference>
<evidence type="ECO:0000313" key="4">
    <source>
        <dbReference type="EMBL" id="MCW9707990.1"/>
    </source>
</evidence>
<evidence type="ECO:0000259" key="3">
    <source>
        <dbReference type="PROSITE" id="PS50915"/>
    </source>
</evidence>
<gene>
    <name evidence="4" type="ORF">J6I44_14080</name>
</gene>
<dbReference type="Gene3D" id="2.60.20.10">
    <property type="entry name" value="Crystallins"/>
    <property type="match status" value="1"/>
</dbReference>
<dbReference type="InterPro" id="IPR011024">
    <property type="entry name" value="G_crystallin-like"/>
</dbReference>
<dbReference type="SUPFAM" id="SSF55486">
    <property type="entry name" value="Metalloproteases ('zincins'), catalytic domain"/>
    <property type="match status" value="1"/>
</dbReference>
<name>A0ABT3PQ54_9BACT</name>
<accession>A0ABT3PQ54</accession>
<dbReference type="InterPro" id="IPR001064">
    <property type="entry name" value="Beta/gamma_crystallin"/>
</dbReference>
<dbReference type="PROSITE" id="PS50915">
    <property type="entry name" value="CRYSTALLIN_BETA_GAMMA"/>
    <property type="match status" value="2"/>
</dbReference>
<feature type="domain" description="Beta/gamma crystallin 'Greek key'" evidence="3">
    <location>
        <begin position="369"/>
        <end position="413"/>
    </location>
</feature>
<evidence type="ECO:0000256" key="1">
    <source>
        <dbReference type="ARBA" id="ARBA00009646"/>
    </source>
</evidence>
<dbReference type="SMART" id="SM00247">
    <property type="entry name" value="XTALbg"/>
    <property type="match status" value="1"/>
</dbReference>
<evidence type="ECO:0000313" key="5">
    <source>
        <dbReference type="Proteomes" id="UP001207918"/>
    </source>
</evidence>
<protein>
    <recommendedName>
        <fullName evidence="3">Beta/gamma crystallin 'Greek key' domain-containing protein</fullName>
    </recommendedName>
</protein>
<proteinExistence type="inferred from homology"/>
<dbReference type="Proteomes" id="UP001207918">
    <property type="component" value="Unassembled WGS sequence"/>
</dbReference>
<comment type="similarity">
    <text evidence="1">Belongs to the beta/gamma-crystallin family.</text>
</comment>
<keyword evidence="2" id="KW-0677">Repeat</keyword>
<reference evidence="4 5" key="1">
    <citation type="submission" date="2021-03" db="EMBL/GenBank/DDBJ databases">
        <title>Aliifodinibius sp. nov., a new bacterium isolated from saline soil.</title>
        <authorList>
            <person name="Galisteo C."/>
            <person name="De La Haba R."/>
            <person name="Sanchez-Porro C."/>
            <person name="Ventosa A."/>
        </authorList>
    </citation>
    <scope>NUCLEOTIDE SEQUENCE [LARGE SCALE GENOMIC DNA]</scope>
    <source>
        <strain evidence="4 5">1BSP15-2V2</strain>
    </source>
</reference>